<dbReference type="STRING" id="285351.SAMN04488035_2547"/>
<proteinExistence type="predicted"/>
<organism evidence="2 3">
    <name type="scientific">Flavimobilis marinus</name>
    <dbReference type="NCBI Taxonomy" id="285351"/>
    <lineage>
        <taxon>Bacteria</taxon>
        <taxon>Bacillati</taxon>
        <taxon>Actinomycetota</taxon>
        <taxon>Actinomycetes</taxon>
        <taxon>Micrococcales</taxon>
        <taxon>Jonesiaceae</taxon>
        <taxon>Flavimobilis</taxon>
    </lineage>
</organism>
<evidence type="ECO:0000313" key="2">
    <source>
        <dbReference type="EMBL" id="SFF33614.1"/>
    </source>
</evidence>
<protein>
    <submittedName>
        <fullName evidence="2">Uncharacterized protein</fullName>
    </submittedName>
</protein>
<dbReference type="AlphaFoldDB" id="A0A1I2HUC6"/>
<keyword evidence="1" id="KW-1133">Transmembrane helix</keyword>
<feature type="transmembrane region" description="Helical" evidence="1">
    <location>
        <begin position="110"/>
        <end position="130"/>
    </location>
</feature>
<dbReference type="RefSeq" id="WP_143073209.1">
    <property type="nucleotide sequence ID" value="NZ_BNAN01000001.1"/>
</dbReference>
<keyword evidence="1" id="KW-0472">Membrane</keyword>
<keyword evidence="1" id="KW-0812">Transmembrane</keyword>
<dbReference type="EMBL" id="FONZ01000005">
    <property type="protein sequence ID" value="SFF33614.1"/>
    <property type="molecule type" value="Genomic_DNA"/>
</dbReference>
<keyword evidence="3" id="KW-1185">Reference proteome</keyword>
<dbReference type="Proteomes" id="UP000198520">
    <property type="component" value="Unassembled WGS sequence"/>
</dbReference>
<accession>A0A1I2HUC6</accession>
<gene>
    <name evidence="2" type="ORF">SAMN04488035_2547</name>
</gene>
<evidence type="ECO:0000256" key="1">
    <source>
        <dbReference type="SAM" id="Phobius"/>
    </source>
</evidence>
<reference evidence="3" key="1">
    <citation type="submission" date="2016-10" db="EMBL/GenBank/DDBJ databases">
        <authorList>
            <person name="Varghese N."/>
            <person name="Submissions S."/>
        </authorList>
    </citation>
    <scope>NUCLEOTIDE SEQUENCE [LARGE SCALE GENOMIC DNA]</scope>
    <source>
        <strain evidence="3">DSM 19083</strain>
    </source>
</reference>
<evidence type="ECO:0000313" key="3">
    <source>
        <dbReference type="Proteomes" id="UP000198520"/>
    </source>
</evidence>
<name>A0A1I2HUC6_9MICO</name>
<sequence length="142" mass="14894">MRARFVRWATSRPRPLLVAQLVGLGLGLALGWVGGILVEAGGTLDATEACTSSRHLAAESHELYELLADPAGVELEAASFSLLPPRAECAWSVAEGTGLITEHSFDSFRVVGAIAGAGYLVLVLAAATYWRRHDTAPSAAHG</sequence>